<dbReference type="CDD" id="cd01335">
    <property type="entry name" value="Radical_SAM"/>
    <property type="match status" value="1"/>
</dbReference>
<dbReference type="AlphaFoldDB" id="A0A5Q2N1L1"/>
<comment type="cofactor">
    <cofactor evidence="17">
        <name>[2Fe-2S] cluster</name>
        <dbReference type="ChEBI" id="CHEBI:190135"/>
    </cofactor>
    <text evidence="17">Binds 1 [2Fe-2S] cluster. The cluster is coordinated with 3 cysteines and 1 arginine.</text>
</comment>
<dbReference type="InterPro" id="IPR006638">
    <property type="entry name" value="Elp3/MiaA/NifB-like_rSAM"/>
</dbReference>
<evidence type="ECO:0000256" key="16">
    <source>
        <dbReference type="HAMAP-Rule" id="MF_01694"/>
    </source>
</evidence>
<dbReference type="NCBIfam" id="TIGR00433">
    <property type="entry name" value="bioB"/>
    <property type="match status" value="1"/>
</dbReference>
<feature type="binding site" evidence="16 17">
    <location>
        <position position="201"/>
    </location>
    <ligand>
        <name>[2Fe-2S] cluster</name>
        <dbReference type="ChEBI" id="CHEBI:190135"/>
    </ligand>
</feature>
<dbReference type="PROSITE" id="PS51918">
    <property type="entry name" value="RADICAL_SAM"/>
    <property type="match status" value="1"/>
</dbReference>
<evidence type="ECO:0000256" key="2">
    <source>
        <dbReference type="ARBA" id="ARBA00010765"/>
    </source>
</evidence>
<dbReference type="Pfam" id="PF04055">
    <property type="entry name" value="Radical_SAM"/>
    <property type="match status" value="1"/>
</dbReference>
<dbReference type="PIRSF" id="PIRSF001619">
    <property type="entry name" value="Biotin_synth"/>
    <property type="match status" value="1"/>
</dbReference>
<dbReference type="Pfam" id="PF06968">
    <property type="entry name" value="BATS"/>
    <property type="match status" value="1"/>
</dbReference>
<dbReference type="OrthoDB" id="9786826at2"/>
<dbReference type="Gene3D" id="3.20.20.70">
    <property type="entry name" value="Aldolase class I"/>
    <property type="match status" value="1"/>
</dbReference>
<evidence type="ECO:0000313" key="20">
    <source>
        <dbReference type="Proteomes" id="UP000366051"/>
    </source>
</evidence>
<comment type="cofactor">
    <cofactor evidence="16 17">
        <name>[4Fe-4S] cluster</name>
        <dbReference type="ChEBI" id="CHEBI:49883"/>
    </cofactor>
    <text evidence="16 17">Binds 1 [4Fe-4S] cluster. The cluster is coordinated with 3 cysteines and an exchangeable S-adenosyl-L-methionine.</text>
</comment>
<dbReference type="GO" id="GO:0051539">
    <property type="term" value="F:4 iron, 4 sulfur cluster binding"/>
    <property type="evidence" value="ECO:0007669"/>
    <property type="project" value="UniProtKB-KW"/>
</dbReference>
<dbReference type="InterPro" id="IPR007197">
    <property type="entry name" value="rSAM"/>
</dbReference>
<feature type="binding site" evidence="16 17">
    <location>
        <position position="65"/>
    </location>
    <ligand>
        <name>[4Fe-4S] cluster</name>
        <dbReference type="ChEBI" id="CHEBI:49883"/>
        <note>4Fe-4S-S-AdoMet</note>
    </ligand>
</feature>
<keyword evidence="6 16" id="KW-0808">Transferase</keyword>
<evidence type="ECO:0000256" key="15">
    <source>
        <dbReference type="ARBA" id="ARBA00070199"/>
    </source>
</evidence>
<dbReference type="HAMAP" id="MF_01694">
    <property type="entry name" value="BioB"/>
    <property type="match status" value="1"/>
</dbReference>
<keyword evidence="20" id="KW-1185">Reference proteome</keyword>
<evidence type="ECO:0000256" key="6">
    <source>
        <dbReference type="ARBA" id="ARBA00022679"/>
    </source>
</evidence>
<dbReference type="InterPro" id="IPR024177">
    <property type="entry name" value="Biotin_synthase"/>
</dbReference>
<dbReference type="EC" id="2.8.1.6" evidence="4 16"/>
<dbReference type="PANTHER" id="PTHR22976:SF2">
    <property type="entry name" value="BIOTIN SYNTHASE, MITOCHONDRIAL"/>
    <property type="match status" value="1"/>
</dbReference>
<feature type="binding site" evidence="16 17">
    <location>
        <position position="141"/>
    </location>
    <ligand>
        <name>[2Fe-2S] cluster</name>
        <dbReference type="ChEBI" id="CHEBI:190135"/>
    </ligand>
</feature>
<keyword evidence="10 16" id="KW-0093">Biotin biosynthesis</keyword>
<reference evidence="20" key="1">
    <citation type="submission" date="2019-11" db="EMBL/GenBank/DDBJ databases">
        <title>Genome sequence of Heliorestis convoluta strain HH, an alkaliphilic and minimalistic phototrophic bacterium from a soda lake in Egypt.</title>
        <authorList>
            <person name="Dewey E.D."/>
            <person name="Stokes L.M."/>
            <person name="Burchell B.M."/>
            <person name="Shaffer K.N."/>
            <person name="Huntington A.M."/>
            <person name="Baker J.M."/>
            <person name="Nadendla S."/>
            <person name="Giglio M.G."/>
            <person name="Touchman J.W."/>
            <person name="Blankenship R.E."/>
            <person name="Madigan M.T."/>
            <person name="Sattley W.M."/>
        </authorList>
    </citation>
    <scope>NUCLEOTIDE SEQUENCE [LARGE SCALE GENOMIC DNA]</scope>
    <source>
        <strain evidence="20">HH</strain>
    </source>
</reference>
<evidence type="ECO:0000256" key="8">
    <source>
        <dbReference type="ARBA" id="ARBA00022714"/>
    </source>
</evidence>
<dbReference type="KEGG" id="hcv:FTV88_0071"/>
<keyword evidence="5 16" id="KW-0004">4Fe-4S</keyword>
<feature type="binding site" evidence="16 17">
    <location>
        <position position="271"/>
    </location>
    <ligand>
        <name>[2Fe-2S] cluster</name>
        <dbReference type="ChEBI" id="CHEBI:190135"/>
    </ligand>
</feature>
<evidence type="ECO:0000259" key="18">
    <source>
        <dbReference type="PROSITE" id="PS51918"/>
    </source>
</evidence>
<evidence type="ECO:0000256" key="9">
    <source>
        <dbReference type="ARBA" id="ARBA00022723"/>
    </source>
</evidence>
<gene>
    <name evidence="16 19" type="primary">bioB</name>
    <name evidence="19" type="ORF">FTV88_0071</name>
</gene>
<dbReference type="FunFam" id="3.20.20.70:FF:000026">
    <property type="entry name" value="Biotin synthase"/>
    <property type="match status" value="1"/>
</dbReference>
<comment type="similarity">
    <text evidence="2 16">Belongs to the radical SAM superfamily. Biotin synthase family.</text>
</comment>
<feature type="domain" description="Radical SAM core" evidence="18">
    <location>
        <begin position="47"/>
        <end position="276"/>
    </location>
</feature>
<evidence type="ECO:0000256" key="5">
    <source>
        <dbReference type="ARBA" id="ARBA00022485"/>
    </source>
</evidence>
<dbReference type="SFLD" id="SFLDG01060">
    <property type="entry name" value="BATS_domain_containing"/>
    <property type="match status" value="1"/>
</dbReference>
<evidence type="ECO:0000256" key="1">
    <source>
        <dbReference type="ARBA" id="ARBA00004942"/>
    </source>
</evidence>
<sequence>MSQLLTQIETKLESGALLSYEEALQLAEESIDTEALLALANRIRQKYKGDHVDLCTIINAKSGKCAENCKYCAQSAHYNTNIPEYPLLEKERIVEEAKKNEAEGVHRFSIVTSGGKLSKKDFEQVLDTIATLRQETKLLLCASLGTITFEQALHLKEAGITSYHHNIETSRDFYSQICDTHSYEDRITTIQNVLQAGLDVCSGGIIGMGETMADRIQMALELRELGVPSIPINILNPIKGTPLEDMEILKPEEILKTLALFRLIIPHGTIRYAGGRSALGQEQQKGFQAGVNAALVGNYLTTLGNSIADDIKMIRDAGLEV</sequence>
<accession>A0A5Q2N1L1</accession>
<dbReference type="InterPro" id="IPR002684">
    <property type="entry name" value="Biotin_synth/BioAB"/>
</dbReference>
<dbReference type="PANTHER" id="PTHR22976">
    <property type="entry name" value="BIOTIN SYNTHASE"/>
    <property type="match status" value="1"/>
</dbReference>
<dbReference type="GO" id="GO:0005506">
    <property type="term" value="F:iron ion binding"/>
    <property type="evidence" value="ECO:0007669"/>
    <property type="project" value="UniProtKB-UniRule"/>
</dbReference>
<organism evidence="19 20">
    <name type="scientific">Heliorestis convoluta</name>
    <dbReference type="NCBI Taxonomy" id="356322"/>
    <lineage>
        <taxon>Bacteria</taxon>
        <taxon>Bacillati</taxon>
        <taxon>Bacillota</taxon>
        <taxon>Clostridia</taxon>
        <taxon>Eubacteriales</taxon>
        <taxon>Heliobacteriaceae</taxon>
        <taxon>Heliorestis</taxon>
    </lineage>
</organism>
<dbReference type="InterPro" id="IPR013785">
    <property type="entry name" value="Aldolase_TIM"/>
</dbReference>
<keyword evidence="7 16" id="KW-0949">S-adenosyl-L-methionine</keyword>
<feature type="binding site" evidence="16 17">
    <location>
        <position position="109"/>
    </location>
    <ligand>
        <name>[2Fe-2S] cluster</name>
        <dbReference type="ChEBI" id="CHEBI:190135"/>
    </ligand>
</feature>
<comment type="cofactor">
    <cofactor evidence="16">
        <name>[2Fe-2S] cluster</name>
        <dbReference type="ChEBI" id="CHEBI:190135"/>
    </cofactor>
    <text evidence="16">Binds 1 [2Fe-2S] cluster. The cluster is coordinated with 3 cysteines and 1 arginine.</text>
</comment>
<evidence type="ECO:0000256" key="17">
    <source>
        <dbReference type="PIRSR" id="PIRSR001619-1"/>
    </source>
</evidence>
<feature type="binding site" evidence="16 17">
    <location>
        <position position="69"/>
    </location>
    <ligand>
        <name>[4Fe-4S] cluster</name>
        <dbReference type="ChEBI" id="CHEBI:49883"/>
        <note>4Fe-4S-S-AdoMet</note>
    </ligand>
</feature>
<evidence type="ECO:0000313" key="19">
    <source>
        <dbReference type="EMBL" id="QGG46250.1"/>
    </source>
</evidence>
<keyword evidence="9 16" id="KW-0479">Metal-binding</keyword>
<comment type="subunit">
    <text evidence="3 16">Homodimer.</text>
</comment>
<comment type="catalytic activity">
    <reaction evidence="13 16">
        <text>(4R,5S)-dethiobiotin + (sulfur carrier)-SH + 2 reduced [2Fe-2S]-[ferredoxin] + 2 S-adenosyl-L-methionine = (sulfur carrier)-H + biotin + 2 5'-deoxyadenosine + 2 L-methionine + 2 oxidized [2Fe-2S]-[ferredoxin]</text>
        <dbReference type="Rhea" id="RHEA:22060"/>
        <dbReference type="Rhea" id="RHEA-COMP:10000"/>
        <dbReference type="Rhea" id="RHEA-COMP:10001"/>
        <dbReference type="Rhea" id="RHEA-COMP:14737"/>
        <dbReference type="Rhea" id="RHEA-COMP:14739"/>
        <dbReference type="ChEBI" id="CHEBI:17319"/>
        <dbReference type="ChEBI" id="CHEBI:29917"/>
        <dbReference type="ChEBI" id="CHEBI:33737"/>
        <dbReference type="ChEBI" id="CHEBI:33738"/>
        <dbReference type="ChEBI" id="CHEBI:57586"/>
        <dbReference type="ChEBI" id="CHEBI:57844"/>
        <dbReference type="ChEBI" id="CHEBI:59789"/>
        <dbReference type="ChEBI" id="CHEBI:64428"/>
        <dbReference type="ChEBI" id="CHEBI:149473"/>
        <dbReference type="EC" id="2.8.1.6"/>
    </reaction>
</comment>
<evidence type="ECO:0000256" key="4">
    <source>
        <dbReference type="ARBA" id="ARBA00012236"/>
    </source>
</evidence>
<dbReference type="SMART" id="SM00729">
    <property type="entry name" value="Elp3"/>
    <property type="match status" value="1"/>
</dbReference>
<evidence type="ECO:0000256" key="7">
    <source>
        <dbReference type="ARBA" id="ARBA00022691"/>
    </source>
</evidence>
<evidence type="ECO:0000256" key="14">
    <source>
        <dbReference type="ARBA" id="ARBA00057568"/>
    </source>
</evidence>
<protein>
    <recommendedName>
        <fullName evidence="15 16">Biotin synthase</fullName>
        <ecNumber evidence="4 16">2.8.1.6</ecNumber>
    </recommendedName>
</protein>
<evidence type="ECO:0000256" key="3">
    <source>
        <dbReference type="ARBA" id="ARBA00011738"/>
    </source>
</evidence>
<comment type="function">
    <text evidence="14 16">Catalyzes the conversion of dethiobiotin (DTB) to biotin by the insertion of a sulfur atom into dethiobiotin via a radical-based mechanism.</text>
</comment>
<dbReference type="SFLD" id="SFLDG01278">
    <property type="entry name" value="biotin_synthase_like"/>
    <property type="match status" value="1"/>
</dbReference>
<keyword evidence="8 16" id="KW-0001">2Fe-2S</keyword>
<dbReference type="EMBL" id="CP045875">
    <property type="protein sequence ID" value="QGG46250.1"/>
    <property type="molecule type" value="Genomic_DNA"/>
</dbReference>
<dbReference type="GO" id="GO:0004076">
    <property type="term" value="F:biotin synthase activity"/>
    <property type="evidence" value="ECO:0007669"/>
    <property type="project" value="UniProtKB-UniRule"/>
</dbReference>
<dbReference type="RefSeq" id="WP_153723859.1">
    <property type="nucleotide sequence ID" value="NZ_CP045875.1"/>
</dbReference>
<evidence type="ECO:0000256" key="12">
    <source>
        <dbReference type="ARBA" id="ARBA00023014"/>
    </source>
</evidence>
<name>A0A5Q2N1L1_9FIRM</name>
<dbReference type="Proteomes" id="UP000366051">
    <property type="component" value="Chromosome"/>
</dbReference>
<dbReference type="UniPathway" id="UPA00078">
    <property type="reaction ID" value="UER00162"/>
</dbReference>
<proteinExistence type="inferred from homology"/>
<evidence type="ECO:0000256" key="10">
    <source>
        <dbReference type="ARBA" id="ARBA00022756"/>
    </source>
</evidence>
<dbReference type="SUPFAM" id="SSF102114">
    <property type="entry name" value="Radical SAM enzymes"/>
    <property type="match status" value="1"/>
</dbReference>
<dbReference type="SFLD" id="SFLDS00029">
    <property type="entry name" value="Radical_SAM"/>
    <property type="match status" value="1"/>
</dbReference>
<dbReference type="GO" id="GO:0009102">
    <property type="term" value="P:biotin biosynthetic process"/>
    <property type="evidence" value="ECO:0007669"/>
    <property type="project" value="UniProtKB-UniRule"/>
</dbReference>
<dbReference type="InterPro" id="IPR058240">
    <property type="entry name" value="rSAM_sf"/>
</dbReference>
<feature type="binding site" evidence="16 17">
    <location>
        <position position="72"/>
    </location>
    <ligand>
        <name>[4Fe-4S] cluster</name>
        <dbReference type="ChEBI" id="CHEBI:49883"/>
        <note>4Fe-4S-S-AdoMet</note>
    </ligand>
</feature>
<dbReference type="GO" id="GO:0051537">
    <property type="term" value="F:2 iron, 2 sulfur cluster binding"/>
    <property type="evidence" value="ECO:0007669"/>
    <property type="project" value="UniProtKB-KW"/>
</dbReference>
<comment type="pathway">
    <text evidence="1 16">Cofactor biosynthesis; biotin biosynthesis; biotin from 7,8-diaminononanoate: step 2/2.</text>
</comment>
<dbReference type="InterPro" id="IPR010722">
    <property type="entry name" value="BATS_dom"/>
</dbReference>
<dbReference type="SMART" id="SM00876">
    <property type="entry name" value="BATS"/>
    <property type="match status" value="1"/>
</dbReference>
<evidence type="ECO:0000256" key="11">
    <source>
        <dbReference type="ARBA" id="ARBA00023004"/>
    </source>
</evidence>
<keyword evidence="11 16" id="KW-0408">Iron</keyword>
<evidence type="ECO:0000256" key="13">
    <source>
        <dbReference type="ARBA" id="ARBA00051157"/>
    </source>
</evidence>
<keyword evidence="12 16" id="KW-0411">Iron-sulfur</keyword>